<sequence>MGAIDVSVVQSTTGTYVGNNFTAAVSSSSKATGKASMDGGLVVQWDLEESVLDHAFQCLGINTETVDHPIVMTEALCNPNVSRAHMSELLFEAYGCPRVAYGVDALFSHYYNRPQHAQHGTSLIVSAGHHASYIIPVIGGRVDPTHARRVDVGGAHVLEYSRSLLMARYPSLEADFTPPMVQAIVHRVGACAGDYTATIRRLADRNERDAHAARLQLPVDPSHVPTEEDLLRQQQLREERAARMRRMLKQRDEKRLAENKQRLAMLKELQEHLEELEDEEETNTVLAHYNFDSTKALVREMHELKRKVRTIERRLQDPNKEHNGNDDDDDDDDDDEEEEEEEDGNEEEDKYYLLSRSVDELTPEERSLRKKQLFLKNMAEAREKMKIERQEQKRIQAEERARMEEKIKNDLQGFLDEKRREHKLLQEELRVCQRQRRELSDRHSGASKARMRLLVQQTQMNPAKRAKGDGEEDDFGMRDSDWLVYSEISKEQDQSREEMLQQRIEDVEAAIEKYDPNSATNRPKTREGLLEQLRVSRQLSLSVERFQFPEVLFQPPMTGVDQSGLGACFDLVLPRYAKDVQRTLAQNVFVTGGTAQFPGFQQRIHNELRLIRPFEEPIKIFKAKDVSLDAWRGAAVFASSTDNLERFTLTKALYEEAGLGYFVEHFASNRHYLPLQ</sequence>
<dbReference type="GeneID" id="16075747"/>
<feature type="compositionally biased region" description="Acidic residues" evidence="5">
    <location>
        <begin position="326"/>
        <end position="349"/>
    </location>
</feature>
<protein>
    <recommendedName>
        <fullName evidence="8">Actin-related protein 5</fullName>
    </recommendedName>
</protein>
<keyword evidence="7" id="KW-1185">Reference proteome</keyword>
<dbReference type="SUPFAM" id="SSF53067">
    <property type="entry name" value="Actin-like ATPase domain"/>
    <property type="match status" value="2"/>
</dbReference>
<evidence type="ECO:0000256" key="1">
    <source>
        <dbReference type="ARBA" id="ARBA00004123"/>
    </source>
</evidence>
<dbReference type="PANTHER" id="PTHR11937">
    <property type="entry name" value="ACTIN"/>
    <property type="match status" value="1"/>
</dbReference>
<feature type="compositionally biased region" description="Basic and acidic residues" evidence="5">
    <location>
        <begin position="357"/>
        <end position="366"/>
    </location>
</feature>
<dbReference type="RefSeq" id="XP_004995167.1">
    <property type="nucleotide sequence ID" value="XM_004995110.1"/>
</dbReference>
<gene>
    <name evidence="6" type="ORF">PTSG_04268</name>
</gene>
<comment type="subcellular location">
    <subcellularLocation>
        <location evidence="1">Nucleus</location>
    </subcellularLocation>
</comment>
<dbReference type="InParanoid" id="F2U731"/>
<evidence type="ECO:0000256" key="2">
    <source>
        <dbReference type="ARBA" id="ARBA00023242"/>
    </source>
</evidence>
<dbReference type="InterPro" id="IPR043129">
    <property type="entry name" value="ATPase_NBD"/>
</dbReference>
<dbReference type="eggNOG" id="KOG0681">
    <property type="taxonomic scope" value="Eukaryota"/>
</dbReference>
<keyword evidence="2" id="KW-0539">Nucleus</keyword>
<accession>F2U731</accession>
<evidence type="ECO:0000256" key="5">
    <source>
        <dbReference type="SAM" id="MobiDB-lite"/>
    </source>
</evidence>
<dbReference type="KEGG" id="sre:PTSG_04268"/>
<dbReference type="InterPro" id="IPR004000">
    <property type="entry name" value="Actin"/>
</dbReference>
<dbReference type="Gene3D" id="3.30.420.40">
    <property type="match status" value="4"/>
</dbReference>
<comment type="similarity">
    <text evidence="3">Belongs to the actin family.</text>
</comment>
<dbReference type="STRING" id="946362.F2U731"/>
<dbReference type="OrthoDB" id="7340501at2759"/>
<dbReference type="FunFam" id="3.30.420.40:FF:000058">
    <property type="entry name" value="Putative actin-related protein 5"/>
    <property type="match status" value="1"/>
</dbReference>
<reference evidence="6" key="1">
    <citation type="submission" date="2009-08" db="EMBL/GenBank/DDBJ databases">
        <title>Annotation of Salpingoeca rosetta.</title>
        <authorList>
            <consortium name="The Broad Institute Genome Sequencing Platform"/>
            <person name="Russ C."/>
            <person name="Cuomo C."/>
            <person name="Burger G."/>
            <person name="Gray M.W."/>
            <person name="Holland P.W.H."/>
            <person name="King N."/>
            <person name="Lang F.B.F."/>
            <person name="Roger A.J."/>
            <person name="Ruiz-Trillo I."/>
            <person name="Young S.K."/>
            <person name="Zeng Q."/>
            <person name="Gargeya S."/>
            <person name="Alvarado L."/>
            <person name="Berlin A."/>
            <person name="Chapman S.B."/>
            <person name="Chen Z."/>
            <person name="Freedman E."/>
            <person name="Gellesch M."/>
            <person name="Goldberg J."/>
            <person name="Griggs A."/>
            <person name="Gujja S."/>
            <person name="Heilman E."/>
            <person name="Heiman D."/>
            <person name="Howarth C."/>
            <person name="Mehta T."/>
            <person name="Neiman D."/>
            <person name="Pearson M."/>
            <person name="Roberts A."/>
            <person name="Saif S."/>
            <person name="Shea T."/>
            <person name="Shenoy N."/>
            <person name="Sisk P."/>
            <person name="Stolte C."/>
            <person name="Sykes S."/>
            <person name="White J."/>
            <person name="Yandava C."/>
            <person name="Haas B."/>
            <person name="Nusbaum C."/>
            <person name="Birren B."/>
        </authorList>
    </citation>
    <scope>NUCLEOTIDE SEQUENCE [LARGE SCALE GENOMIC DNA]</scope>
    <source>
        <strain evidence="6">ATCC 50818</strain>
    </source>
</reference>
<feature type="coiled-coil region" evidence="4">
    <location>
        <begin position="371"/>
        <end position="442"/>
    </location>
</feature>
<feature type="compositionally biased region" description="Basic and acidic residues" evidence="5">
    <location>
        <begin position="309"/>
        <end position="325"/>
    </location>
</feature>
<dbReference type="Gene3D" id="2.30.36.70">
    <property type="entry name" value="Actin, Chain A, domain 2"/>
    <property type="match status" value="1"/>
</dbReference>
<keyword evidence="4" id="KW-0175">Coiled coil</keyword>
<name>F2U731_SALR5</name>
<dbReference type="Pfam" id="PF00022">
    <property type="entry name" value="Actin"/>
    <property type="match status" value="2"/>
</dbReference>
<evidence type="ECO:0000256" key="4">
    <source>
        <dbReference type="SAM" id="Coils"/>
    </source>
</evidence>
<dbReference type="Proteomes" id="UP000007799">
    <property type="component" value="Unassembled WGS sequence"/>
</dbReference>
<dbReference type="AlphaFoldDB" id="F2U731"/>
<evidence type="ECO:0000256" key="3">
    <source>
        <dbReference type="RuleBase" id="RU000487"/>
    </source>
</evidence>
<evidence type="ECO:0000313" key="6">
    <source>
        <dbReference type="EMBL" id="EGD83663.1"/>
    </source>
</evidence>
<dbReference type="GO" id="GO:0005634">
    <property type="term" value="C:nucleus"/>
    <property type="evidence" value="ECO:0007669"/>
    <property type="project" value="UniProtKB-SubCell"/>
</dbReference>
<proteinExistence type="inferred from homology"/>
<feature type="region of interest" description="Disordered" evidence="5">
    <location>
        <begin position="309"/>
        <end position="366"/>
    </location>
</feature>
<evidence type="ECO:0008006" key="8">
    <source>
        <dbReference type="Google" id="ProtNLM"/>
    </source>
</evidence>
<dbReference type="FunCoup" id="F2U731">
    <property type="interactions" value="1393"/>
</dbReference>
<dbReference type="EMBL" id="GL832963">
    <property type="protein sequence ID" value="EGD83663.1"/>
    <property type="molecule type" value="Genomic_DNA"/>
</dbReference>
<dbReference type="SMART" id="SM00268">
    <property type="entry name" value="ACTIN"/>
    <property type="match status" value="1"/>
</dbReference>
<dbReference type="OMA" id="YPFTEHV"/>
<organism evidence="7">
    <name type="scientific">Salpingoeca rosetta (strain ATCC 50818 / BSB-021)</name>
    <dbReference type="NCBI Taxonomy" id="946362"/>
    <lineage>
        <taxon>Eukaryota</taxon>
        <taxon>Choanoflagellata</taxon>
        <taxon>Craspedida</taxon>
        <taxon>Salpingoecidae</taxon>
        <taxon>Salpingoeca</taxon>
    </lineage>
</organism>
<dbReference type="Gene3D" id="3.90.640.10">
    <property type="entry name" value="Actin, Chain A, domain 4"/>
    <property type="match status" value="2"/>
</dbReference>
<feature type="region of interest" description="Disordered" evidence="5">
    <location>
        <begin position="455"/>
        <end position="477"/>
    </location>
</feature>
<dbReference type="FunFam" id="3.30.420.40:FF:000048">
    <property type="entry name" value="ARP5 actin-related protein 5 homolog"/>
    <property type="match status" value="1"/>
</dbReference>
<evidence type="ECO:0000313" key="7">
    <source>
        <dbReference type="Proteomes" id="UP000007799"/>
    </source>
</evidence>